<evidence type="ECO:0000256" key="8">
    <source>
        <dbReference type="ARBA" id="ARBA00023012"/>
    </source>
</evidence>
<keyword evidence="3" id="KW-0597">Phosphoprotein</keyword>
<dbReference type="PROSITE" id="PS50113">
    <property type="entry name" value="PAC"/>
    <property type="match status" value="1"/>
</dbReference>
<evidence type="ECO:0000256" key="4">
    <source>
        <dbReference type="ARBA" id="ARBA00022679"/>
    </source>
</evidence>
<dbReference type="Gene3D" id="1.10.287.130">
    <property type="match status" value="1"/>
</dbReference>
<gene>
    <name evidence="14" type="ORF">CH379_015630</name>
</gene>
<keyword evidence="8" id="KW-0902">Two-component regulatory system</keyword>
<comment type="function">
    <text evidence="9">Putative oxygen sensor; modulates the activity of FixJ, a transcriptional activator of nitrogen fixation fixK gene. FixL probably acts as a kinase that phosphorylates FixJ.</text>
</comment>
<comment type="catalytic activity">
    <reaction evidence="1">
        <text>ATP + protein L-histidine = ADP + protein N-phospho-L-histidine.</text>
        <dbReference type="EC" id="2.7.13.3"/>
    </reaction>
</comment>
<dbReference type="GO" id="GO:0005524">
    <property type="term" value="F:ATP binding"/>
    <property type="evidence" value="ECO:0007669"/>
    <property type="project" value="UniProtKB-KW"/>
</dbReference>
<dbReference type="RefSeq" id="WP_317573539.1">
    <property type="nucleotide sequence ID" value="NZ_NPEF02000019.1"/>
</dbReference>
<keyword evidence="7" id="KW-0067">ATP-binding</keyword>
<feature type="domain" description="Histidine kinase" evidence="11">
    <location>
        <begin position="471"/>
        <end position="683"/>
    </location>
</feature>
<dbReference type="EMBL" id="NPEF02000019">
    <property type="protein sequence ID" value="MDV6237061.1"/>
    <property type="molecule type" value="Genomic_DNA"/>
</dbReference>
<keyword evidence="6" id="KW-0418">Kinase</keyword>
<dbReference type="Gene3D" id="3.30.565.10">
    <property type="entry name" value="Histidine kinase-like ATPase, C-terminal domain"/>
    <property type="match status" value="1"/>
</dbReference>
<dbReference type="SUPFAM" id="SSF55781">
    <property type="entry name" value="GAF domain-like"/>
    <property type="match status" value="1"/>
</dbReference>
<dbReference type="FunFam" id="3.30.450.20:FF:000060">
    <property type="entry name" value="Sensor protein FixL"/>
    <property type="match status" value="1"/>
</dbReference>
<reference evidence="14 15" key="1">
    <citation type="journal article" date="2018" name="Microb. Genom.">
        <title>Deciphering the unexplored Leptospira diversity from soils uncovers genomic evolution to virulence.</title>
        <authorList>
            <person name="Thibeaux R."/>
            <person name="Iraola G."/>
            <person name="Ferres I."/>
            <person name="Bierque E."/>
            <person name="Girault D."/>
            <person name="Soupe-Gilbert M.E."/>
            <person name="Picardeau M."/>
            <person name="Goarant C."/>
        </authorList>
    </citation>
    <scope>NUCLEOTIDE SEQUENCE [LARGE SCALE GENOMIC DNA]</scope>
    <source>
        <strain evidence="14 15">ATI7-C-A5</strain>
    </source>
</reference>
<keyword evidence="4" id="KW-0808">Transferase</keyword>
<dbReference type="InterPro" id="IPR003594">
    <property type="entry name" value="HATPase_dom"/>
</dbReference>
<evidence type="ECO:0000256" key="1">
    <source>
        <dbReference type="ARBA" id="ARBA00000085"/>
    </source>
</evidence>
<dbReference type="InterPro" id="IPR000700">
    <property type="entry name" value="PAS-assoc_C"/>
</dbReference>
<evidence type="ECO:0000313" key="14">
    <source>
        <dbReference type="EMBL" id="MDV6237061.1"/>
    </source>
</evidence>
<dbReference type="Pfam" id="PF13185">
    <property type="entry name" value="GAF_2"/>
    <property type="match status" value="1"/>
</dbReference>
<dbReference type="SUPFAM" id="SSF55874">
    <property type="entry name" value="ATPase domain of HSP90 chaperone/DNA topoisomerase II/histidine kinase"/>
    <property type="match status" value="1"/>
</dbReference>
<dbReference type="PROSITE" id="PS50109">
    <property type="entry name" value="HIS_KIN"/>
    <property type="match status" value="1"/>
</dbReference>
<evidence type="ECO:0000313" key="15">
    <source>
        <dbReference type="Proteomes" id="UP000232122"/>
    </source>
</evidence>
<evidence type="ECO:0000259" key="11">
    <source>
        <dbReference type="PROSITE" id="PS50109"/>
    </source>
</evidence>
<dbReference type="InterPro" id="IPR036097">
    <property type="entry name" value="HisK_dim/P_sf"/>
</dbReference>
<dbReference type="InterPro" id="IPR003661">
    <property type="entry name" value="HisK_dim/P_dom"/>
</dbReference>
<accession>A0AAE4QR15</accession>
<dbReference type="Proteomes" id="UP000232122">
    <property type="component" value="Unassembled WGS sequence"/>
</dbReference>
<dbReference type="SMART" id="SM00091">
    <property type="entry name" value="PAS"/>
    <property type="match status" value="1"/>
</dbReference>
<keyword evidence="15" id="KW-1185">Reference proteome</keyword>
<dbReference type="PRINTS" id="PR00344">
    <property type="entry name" value="BCTRLSENSOR"/>
</dbReference>
<dbReference type="InterPro" id="IPR005467">
    <property type="entry name" value="His_kinase_dom"/>
</dbReference>
<sequence>MNSKSESTEIKPPIFHSDRFGVYLSSNEEFQSFLEFKEKEDGQGGHRFTKSLSDFIAAFAKDAFQDKLIVRIEFTTEPGFIKKRSVFFRKIFKDEEVFEVEGVVLPEAVRSQSNSNRRFVEINRSYLISKEVNQWILRSKSVLELYDGICKILIEEKGDFGFVCFATVESRKNLVFQVAYAGENVFLADSETEAMDLGPGLAAVKSGNPLIVEDIEELSDFVSWRDRCIEAGLFSMGIFPIFLLGELTSVLCLFSKRKNFFLEEETDAYVRISKDLGLGLKNIRESEQRFLAVNAMRESDERFQAIFETVVDAIVMITPKGTIIMFNSAAEKMFGYNFTEVVGKNIKFLMPEPYHSEHDEYLHRYLETGEKKIIGIGREVSARKKDGNVFPVELAVSEFFQNQNRYFVGVIRDVTLRKTSENELREKTNALEELNRSLEARVESEIASKREQEKTMIVRSRLADMGEMIGNIAHQWRQPLNAIGLLVQDVDYVFASGGLDEKYLSQNTKKIMELLEQMSATIDDFRNYFRPNKTKERFSLKTVINKTISLIGESLKNQNIRIYFEPEEDYEVFGFPNEFSQVILNVLGNSRDAISENKPGDPEIRAEIRKEGDLKVVLLSDNGGGIAPEILEKLFQPYFTTKDQGKGTGIGLYMSKSIIENNMGGRIQARNYGGGALIRIELP</sequence>
<name>A0AAE4QR15_9LEPT</name>
<feature type="domain" description="PAS" evidence="12">
    <location>
        <begin position="299"/>
        <end position="369"/>
    </location>
</feature>
<dbReference type="CDD" id="cd00130">
    <property type="entry name" value="PAS"/>
    <property type="match status" value="1"/>
</dbReference>
<dbReference type="Pfam" id="PF02518">
    <property type="entry name" value="HATPase_c"/>
    <property type="match status" value="1"/>
</dbReference>
<dbReference type="Gene3D" id="3.30.450.20">
    <property type="entry name" value="PAS domain"/>
    <property type="match status" value="1"/>
</dbReference>
<dbReference type="InterPro" id="IPR013767">
    <property type="entry name" value="PAS_fold"/>
</dbReference>
<protein>
    <recommendedName>
        <fullName evidence="10">Sensor protein FixL</fullName>
        <ecNumber evidence="2">2.7.13.3</ecNumber>
    </recommendedName>
</protein>
<comment type="caution">
    <text evidence="14">The sequence shown here is derived from an EMBL/GenBank/DDBJ whole genome shotgun (WGS) entry which is preliminary data.</text>
</comment>
<evidence type="ECO:0000256" key="7">
    <source>
        <dbReference type="ARBA" id="ARBA00022840"/>
    </source>
</evidence>
<dbReference type="NCBIfam" id="TIGR00229">
    <property type="entry name" value="sensory_box"/>
    <property type="match status" value="1"/>
</dbReference>
<evidence type="ECO:0000256" key="6">
    <source>
        <dbReference type="ARBA" id="ARBA00022777"/>
    </source>
</evidence>
<dbReference type="SMART" id="SM00387">
    <property type="entry name" value="HATPase_c"/>
    <property type="match status" value="1"/>
</dbReference>
<organism evidence="14 15">
    <name type="scientific">Leptospira ellisii</name>
    <dbReference type="NCBI Taxonomy" id="2023197"/>
    <lineage>
        <taxon>Bacteria</taxon>
        <taxon>Pseudomonadati</taxon>
        <taxon>Spirochaetota</taxon>
        <taxon>Spirochaetia</taxon>
        <taxon>Leptospirales</taxon>
        <taxon>Leptospiraceae</taxon>
        <taxon>Leptospira</taxon>
    </lineage>
</organism>
<dbReference type="EC" id="2.7.13.3" evidence="2"/>
<evidence type="ECO:0000256" key="3">
    <source>
        <dbReference type="ARBA" id="ARBA00022553"/>
    </source>
</evidence>
<evidence type="ECO:0000256" key="2">
    <source>
        <dbReference type="ARBA" id="ARBA00012438"/>
    </source>
</evidence>
<evidence type="ECO:0000256" key="10">
    <source>
        <dbReference type="ARBA" id="ARBA00070616"/>
    </source>
</evidence>
<evidence type="ECO:0000259" key="13">
    <source>
        <dbReference type="PROSITE" id="PS50113"/>
    </source>
</evidence>
<proteinExistence type="predicted"/>
<dbReference type="InterPro" id="IPR036890">
    <property type="entry name" value="HATPase_C_sf"/>
</dbReference>
<dbReference type="AlphaFoldDB" id="A0AAE4QR15"/>
<dbReference type="CDD" id="cd00082">
    <property type="entry name" value="HisKA"/>
    <property type="match status" value="1"/>
</dbReference>
<dbReference type="PROSITE" id="PS50112">
    <property type="entry name" value="PAS"/>
    <property type="match status" value="1"/>
</dbReference>
<dbReference type="SUPFAM" id="SSF47384">
    <property type="entry name" value="Homodimeric domain of signal transducing histidine kinase"/>
    <property type="match status" value="1"/>
</dbReference>
<evidence type="ECO:0000256" key="5">
    <source>
        <dbReference type="ARBA" id="ARBA00022741"/>
    </source>
</evidence>
<dbReference type="InterPro" id="IPR029016">
    <property type="entry name" value="GAF-like_dom_sf"/>
</dbReference>
<dbReference type="InterPro" id="IPR003018">
    <property type="entry name" value="GAF"/>
</dbReference>
<feature type="domain" description="PAC" evidence="13">
    <location>
        <begin position="376"/>
        <end position="426"/>
    </location>
</feature>
<evidence type="ECO:0000259" key="12">
    <source>
        <dbReference type="PROSITE" id="PS50112"/>
    </source>
</evidence>
<dbReference type="GO" id="GO:0006355">
    <property type="term" value="P:regulation of DNA-templated transcription"/>
    <property type="evidence" value="ECO:0007669"/>
    <property type="project" value="InterPro"/>
</dbReference>
<evidence type="ECO:0000256" key="9">
    <source>
        <dbReference type="ARBA" id="ARBA00059827"/>
    </source>
</evidence>
<dbReference type="Pfam" id="PF00989">
    <property type="entry name" value="PAS"/>
    <property type="match status" value="1"/>
</dbReference>
<dbReference type="InterPro" id="IPR004358">
    <property type="entry name" value="Sig_transdc_His_kin-like_C"/>
</dbReference>
<dbReference type="GO" id="GO:0000155">
    <property type="term" value="F:phosphorelay sensor kinase activity"/>
    <property type="evidence" value="ECO:0007669"/>
    <property type="project" value="InterPro"/>
</dbReference>
<keyword evidence="5" id="KW-0547">Nucleotide-binding</keyword>
<dbReference type="PANTHER" id="PTHR43065">
    <property type="entry name" value="SENSOR HISTIDINE KINASE"/>
    <property type="match status" value="1"/>
</dbReference>
<dbReference type="SUPFAM" id="SSF55785">
    <property type="entry name" value="PYP-like sensor domain (PAS domain)"/>
    <property type="match status" value="1"/>
</dbReference>
<dbReference type="Gene3D" id="3.30.450.40">
    <property type="match status" value="1"/>
</dbReference>
<dbReference type="InterPro" id="IPR035965">
    <property type="entry name" value="PAS-like_dom_sf"/>
</dbReference>
<dbReference type="InterPro" id="IPR000014">
    <property type="entry name" value="PAS"/>
</dbReference>
<dbReference type="PANTHER" id="PTHR43065:SF10">
    <property type="entry name" value="PEROXIDE STRESS-ACTIVATED HISTIDINE KINASE MAK3"/>
    <property type="match status" value="1"/>
</dbReference>